<reference evidence="15" key="1">
    <citation type="submission" date="2020-02" db="EMBL/GenBank/DDBJ databases">
        <title>Bird 10,000 Genomes (B10K) Project - Family phase.</title>
        <authorList>
            <person name="Zhang G."/>
        </authorList>
    </citation>
    <scope>NUCLEOTIDE SEQUENCE</scope>
    <source>
        <strain evidence="15">B10K-DU-030-59</strain>
    </source>
</reference>
<dbReference type="GO" id="GO:0034361">
    <property type="term" value="C:very-low-density lipoprotein particle"/>
    <property type="evidence" value="ECO:0007669"/>
    <property type="project" value="UniProtKB-KW"/>
</dbReference>
<protein>
    <recommendedName>
        <fullName evidence="3">Apolipoprotein C-III</fullName>
    </recommendedName>
    <alternativeName>
        <fullName evidence="12">Apolipoprotein C3</fullName>
    </alternativeName>
</protein>
<sequence>MKPSLLLALVCAAVLAAGARAHTREDPEPLVKKVREYAQKATAMVKDALTTVKESEVALQARQWLASNAELAKQKLTWLKEQLVELWKKKEGA</sequence>
<comment type="similarity">
    <text evidence="2">Belongs to the apolipoprotein C3 family.</text>
</comment>
<dbReference type="GO" id="GO:0008289">
    <property type="term" value="F:lipid binding"/>
    <property type="evidence" value="ECO:0007669"/>
    <property type="project" value="InterPro"/>
</dbReference>
<comment type="caution">
    <text evidence="15">The sequence shown here is derived from an EMBL/GenBank/DDBJ whole genome shotgun (WGS) entry which is preliminary data.</text>
</comment>
<feature type="chain" id="PRO_5032843299" description="Apolipoprotein C-III" evidence="14">
    <location>
        <begin position="22"/>
        <end position="93"/>
    </location>
</feature>
<keyword evidence="5" id="KW-0162">Chylomicron</keyword>
<accession>A0A852KDZ1</accession>
<keyword evidence="6" id="KW-0964">Secreted</keyword>
<keyword evidence="11" id="KW-0850">VLDL</keyword>
<evidence type="ECO:0000256" key="5">
    <source>
        <dbReference type="ARBA" id="ARBA00022513"/>
    </source>
</evidence>
<dbReference type="PANTHER" id="PTHR14225:SF0">
    <property type="entry name" value="APOLIPOPROTEIN C-III"/>
    <property type="match status" value="1"/>
</dbReference>
<dbReference type="Proteomes" id="UP000654395">
    <property type="component" value="Unassembled WGS sequence"/>
</dbReference>
<evidence type="ECO:0000256" key="9">
    <source>
        <dbReference type="ARBA" id="ARBA00023055"/>
    </source>
</evidence>
<evidence type="ECO:0000256" key="4">
    <source>
        <dbReference type="ARBA" id="ARBA00022448"/>
    </source>
</evidence>
<dbReference type="EMBL" id="WBNH01001355">
    <property type="protein sequence ID" value="NXX75005.1"/>
    <property type="molecule type" value="Genomic_DNA"/>
</dbReference>
<evidence type="ECO:0000256" key="8">
    <source>
        <dbReference type="ARBA" id="ARBA00022963"/>
    </source>
</evidence>
<feature type="non-terminal residue" evidence="15">
    <location>
        <position position="1"/>
    </location>
</feature>
<evidence type="ECO:0000256" key="10">
    <source>
        <dbReference type="ARBA" id="ARBA00023098"/>
    </source>
</evidence>
<name>A0A852KDZ1_UROIN</name>
<dbReference type="InterPro" id="IPR038195">
    <property type="entry name" value="Apo_CIII_sf"/>
</dbReference>
<keyword evidence="10" id="KW-0443">Lipid metabolism</keyword>
<keyword evidence="8" id="KW-0442">Lipid degradation</keyword>
<gene>
    <name evidence="15" type="primary">Apoc3</name>
    <name evidence="15" type="ORF">UROIND_R15006</name>
</gene>
<keyword evidence="16" id="KW-1185">Reference proteome</keyword>
<feature type="non-terminal residue" evidence="15">
    <location>
        <position position="93"/>
    </location>
</feature>
<dbReference type="GO" id="GO:0042157">
    <property type="term" value="P:lipoprotein metabolic process"/>
    <property type="evidence" value="ECO:0007669"/>
    <property type="project" value="InterPro"/>
</dbReference>
<proteinExistence type="inferred from homology"/>
<evidence type="ECO:0000256" key="7">
    <source>
        <dbReference type="ARBA" id="ARBA00022729"/>
    </source>
</evidence>
<keyword evidence="9" id="KW-0445">Lipid transport</keyword>
<dbReference type="InterPro" id="IPR008403">
    <property type="entry name" value="Apo-CIII"/>
</dbReference>
<evidence type="ECO:0000256" key="1">
    <source>
        <dbReference type="ARBA" id="ARBA00004613"/>
    </source>
</evidence>
<keyword evidence="4" id="KW-0813">Transport</keyword>
<dbReference type="AlphaFoldDB" id="A0A852KDZ1"/>
<dbReference type="OrthoDB" id="9049572at2759"/>
<evidence type="ECO:0000256" key="11">
    <source>
        <dbReference type="ARBA" id="ARBA00023313"/>
    </source>
</evidence>
<dbReference type="Pfam" id="PF05778">
    <property type="entry name" value="Apo-CIII"/>
    <property type="match status" value="1"/>
</dbReference>
<evidence type="ECO:0000256" key="14">
    <source>
        <dbReference type="SAM" id="SignalP"/>
    </source>
</evidence>
<dbReference type="PANTHER" id="PTHR14225">
    <property type="entry name" value="APOLIPOPROTEIN C-III"/>
    <property type="match status" value="1"/>
</dbReference>
<evidence type="ECO:0000313" key="16">
    <source>
        <dbReference type="Proteomes" id="UP000654395"/>
    </source>
</evidence>
<organism evidence="15 16">
    <name type="scientific">Urocolius indicus</name>
    <name type="common">Red-faced mousebird</name>
    <name type="synonym">Colius indicus</name>
    <dbReference type="NCBI Taxonomy" id="458196"/>
    <lineage>
        <taxon>Eukaryota</taxon>
        <taxon>Metazoa</taxon>
        <taxon>Chordata</taxon>
        <taxon>Craniata</taxon>
        <taxon>Vertebrata</taxon>
        <taxon>Euteleostomi</taxon>
        <taxon>Archelosauria</taxon>
        <taxon>Archosauria</taxon>
        <taxon>Dinosauria</taxon>
        <taxon>Saurischia</taxon>
        <taxon>Theropoda</taxon>
        <taxon>Coelurosauria</taxon>
        <taxon>Aves</taxon>
        <taxon>Neognathae</taxon>
        <taxon>Neoaves</taxon>
        <taxon>Telluraves</taxon>
        <taxon>Coraciimorphae</taxon>
        <taxon>Coliiformes</taxon>
        <taxon>Coliidae</taxon>
        <taxon>Urocolius</taxon>
    </lineage>
</organism>
<evidence type="ECO:0000313" key="15">
    <source>
        <dbReference type="EMBL" id="NXX75005.1"/>
    </source>
</evidence>
<dbReference type="GO" id="GO:0016042">
    <property type="term" value="P:lipid catabolic process"/>
    <property type="evidence" value="ECO:0007669"/>
    <property type="project" value="UniProtKB-KW"/>
</dbReference>
<dbReference type="GO" id="GO:0042627">
    <property type="term" value="C:chylomicron"/>
    <property type="evidence" value="ECO:0007669"/>
    <property type="project" value="UniProtKB-KW"/>
</dbReference>
<dbReference type="GO" id="GO:0006869">
    <property type="term" value="P:lipid transport"/>
    <property type="evidence" value="ECO:0007669"/>
    <property type="project" value="UniProtKB-KW"/>
</dbReference>
<evidence type="ECO:0000256" key="13">
    <source>
        <dbReference type="ARBA" id="ARBA00045699"/>
    </source>
</evidence>
<keyword evidence="7 14" id="KW-0732">Signal</keyword>
<comment type="subcellular location">
    <subcellularLocation>
        <location evidence="1">Secreted</location>
    </subcellularLocation>
</comment>
<dbReference type="Gene3D" id="6.10.90.10">
    <property type="entry name" value="Apolipoprotein CIII"/>
    <property type="match status" value="1"/>
</dbReference>
<evidence type="ECO:0000256" key="12">
    <source>
        <dbReference type="ARBA" id="ARBA00031173"/>
    </source>
</evidence>
<evidence type="ECO:0000256" key="6">
    <source>
        <dbReference type="ARBA" id="ARBA00022525"/>
    </source>
</evidence>
<feature type="signal peptide" evidence="14">
    <location>
        <begin position="1"/>
        <end position="21"/>
    </location>
</feature>
<evidence type="ECO:0000256" key="3">
    <source>
        <dbReference type="ARBA" id="ARBA00015570"/>
    </source>
</evidence>
<evidence type="ECO:0000256" key="2">
    <source>
        <dbReference type="ARBA" id="ARBA00011008"/>
    </source>
</evidence>
<comment type="function">
    <text evidence="13">Component of triglyceride-rich very low density lipoproteins (VLDL) and high density lipoproteins (HDL) in plasma. Plays a multifaceted role in triglyceride homeostasis. Intracellularly, promotes hepatic very low density lipoprotein 1 (VLDL1) assembly and secretion; extracellularly, attenuates hydrolysis and clearance of triglyceride-rich lipoproteins (TRLs). Impairs the lipolysis of TRLs by inhibiting lipoprotein lipase and the hepatic uptake of TRLs by remnant receptors. Formed of several curved helices connected via semiflexible hinges, so that it can wrap tightly around the curved micelle surface and easily adapt to the different diameters of its natural binding partners.</text>
</comment>